<keyword evidence="13" id="KW-0472">Membrane</keyword>
<reference evidence="16 17" key="1">
    <citation type="submission" date="2016-04" db="EMBL/GenBank/DDBJ databases">
        <title>A degradative enzymes factory behind the ericoid mycorrhizal symbiosis.</title>
        <authorList>
            <consortium name="DOE Joint Genome Institute"/>
            <person name="Martino E."/>
            <person name="Morin E."/>
            <person name="Grelet G."/>
            <person name="Kuo A."/>
            <person name="Kohler A."/>
            <person name="Daghino S."/>
            <person name="Barry K."/>
            <person name="Choi C."/>
            <person name="Cichocki N."/>
            <person name="Clum A."/>
            <person name="Copeland A."/>
            <person name="Hainaut M."/>
            <person name="Haridas S."/>
            <person name="Labutti K."/>
            <person name="Lindquist E."/>
            <person name="Lipzen A."/>
            <person name="Khouja H.-R."/>
            <person name="Murat C."/>
            <person name="Ohm R."/>
            <person name="Olson A."/>
            <person name="Spatafora J."/>
            <person name="Veneault-Fourrey C."/>
            <person name="Henrissat B."/>
            <person name="Grigoriev I."/>
            <person name="Martin F."/>
            <person name="Perotto S."/>
        </authorList>
    </citation>
    <scope>NUCLEOTIDE SEQUENCE [LARGE SCALE GENOMIC DNA]</scope>
    <source>
        <strain evidence="16 17">E</strain>
    </source>
</reference>
<keyword evidence="8 11" id="KW-0326">Glycosidase</keyword>
<dbReference type="GO" id="GO:0006032">
    <property type="term" value="P:chitin catabolic process"/>
    <property type="evidence" value="ECO:0007669"/>
    <property type="project" value="UniProtKB-KW"/>
</dbReference>
<dbReference type="Gene3D" id="3.20.20.80">
    <property type="entry name" value="Glycosidases"/>
    <property type="match status" value="1"/>
</dbReference>
<keyword evidence="13" id="KW-1133">Transmembrane helix</keyword>
<feature type="region of interest" description="Disordered" evidence="12">
    <location>
        <begin position="1155"/>
        <end position="1178"/>
    </location>
</feature>
<proteinExistence type="inferred from homology"/>
<keyword evidence="17" id="KW-1185">Reference proteome</keyword>
<feature type="disulfide bond" evidence="10">
    <location>
        <begin position="145"/>
        <end position="157"/>
    </location>
</feature>
<dbReference type="GO" id="GO:0008061">
    <property type="term" value="F:chitin binding"/>
    <property type="evidence" value="ECO:0007669"/>
    <property type="project" value="UniProtKB-UniRule"/>
</dbReference>
<feature type="domain" description="GH18" evidence="15">
    <location>
        <begin position="194"/>
        <end position="552"/>
    </location>
</feature>
<evidence type="ECO:0000256" key="4">
    <source>
        <dbReference type="ARBA" id="ARBA00022669"/>
    </source>
</evidence>
<comment type="caution">
    <text evidence="10">Lacks conserved residue(s) required for the propagation of feature annotation.</text>
</comment>
<dbReference type="SUPFAM" id="SSF51445">
    <property type="entry name" value="(Trans)glycosidases"/>
    <property type="match status" value="1"/>
</dbReference>
<dbReference type="RefSeq" id="XP_024733086.1">
    <property type="nucleotide sequence ID" value="XM_024880830.1"/>
</dbReference>
<dbReference type="SUPFAM" id="SSF57016">
    <property type="entry name" value="Plant lectins/antimicrobial peptides"/>
    <property type="match status" value="1"/>
</dbReference>
<dbReference type="Pfam" id="PF00704">
    <property type="entry name" value="Glyco_hydro_18"/>
    <property type="match status" value="1"/>
</dbReference>
<dbReference type="InterPro" id="IPR036861">
    <property type="entry name" value="Endochitinase-like_sf"/>
</dbReference>
<dbReference type="STRING" id="1095630.A0A2J6SZL5"/>
<evidence type="ECO:0000256" key="6">
    <source>
        <dbReference type="ARBA" id="ARBA00023024"/>
    </source>
</evidence>
<dbReference type="InterPro" id="IPR001002">
    <property type="entry name" value="Chitin-bd_1"/>
</dbReference>
<dbReference type="InParanoid" id="A0A2J6SZL5"/>
<dbReference type="EMBL" id="KZ613848">
    <property type="protein sequence ID" value="PMD56182.1"/>
    <property type="molecule type" value="Genomic_DNA"/>
</dbReference>
<evidence type="ECO:0000256" key="5">
    <source>
        <dbReference type="ARBA" id="ARBA00022801"/>
    </source>
</evidence>
<feature type="region of interest" description="Disordered" evidence="12">
    <location>
        <begin position="808"/>
        <end position="829"/>
    </location>
</feature>
<dbReference type="InterPro" id="IPR029070">
    <property type="entry name" value="Chitinase_insertion_sf"/>
</dbReference>
<accession>A0A2J6SZL5</accession>
<keyword evidence="10" id="KW-1015">Disulfide bond</keyword>
<comment type="similarity">
    <text evidence="2">Belongs to the glycosyl hydrolase 18 family. Chitinase class V subfamily.</text>
</comment>
<organism evidence="16 17">
    <name type="scientific">Hyaloscypha bicolor E</name>
    <dbReference type="NCBI Taxonomy" id="1095630"/>
    <lineage>
        <taxon>Eukaryota</taxon>
        <taxon>Fungi</taxon>
        <taxon>Dikarya</taxon>
        <taxon>Ascomycota</taxon>
        <taxon>Pezizomycotina</taxon>
        <taxon>Leotiomycetes</taxon>
        <taxon>Helotiales</taxon>
        <taxon>Hyaloscyphaceae</taxon>
        <taxon>Hyaloscypha</taxon>
        <taxon>Hyaloscypha bicolor</taxon>
    </lineage>
</organism>
<name>A0A2J6SZL5_9HELO</name>
<dbReference type="GO" id="GO:0000272">
    <property type="term" value="P:polysaccharide catabolic process"/>
    <property type="evidence" value="ECO:0007669"/>
    <property type="project" value="UniProtKB-KW"/>
</dbReference>
<protein>
    <recommendedName>
        <fullName evidence="3">chitinase</fullName>
        <ecNumber evidence="3">3.2.1.14</ecNumber>
    </recommendedName>
</protein>
<dbReference type="InterPro" id="IPR018371">
    <property type="entry name" value="Chitin-binding_1_CS"/>
</dbReference>
<dbReference type="PROSITE" id="PS00026">
    <property type="entry name" value="CHIT_BIND_I_1"/>
    <property type="match status" value="1"/>
</dbReference>
<dbReference type="InterPro" id="IPR050314">
    <property type="entry name" value="Glycosyl_Hydrlase_18"/>
</dbReference>
<feature type="transmembrane region" description="Helical" evidence="13">
    <location>
        <begin position="27"/>
        <end position="47"/>
    </location>
</feature>
<evidence type="ECO:0000256" key="8">
    <source>
        <dbReference type="ARBA" id="ARBA00023295"/>
    </source>
</evidence>
<keyword evidence="4 10" id="KW-0147">Chitin-binding</keyword>
<evidence type="ECO:0000256" key="1">
    <source>
        <dbReference type="ARBA" id="ARBA00000822"/>
    </source>
</evidence>
<keyword evidence="7" id="KW-0119">Carbohydrate metabolism</keyword>
<dbReference type="AlphaFoldDB" id="A0A2J6SZL5"/>
<evidence type="ECO:0000256" key="12">
    <source>
        <dbReference type="SAM" id="MobiDB-lite"/>
    </source>
</evidence>
<evidence type="ECO:0000259" key="14">
    <source>
        <dbReference type="PROSITE" id="PS50941"/>
    </source>
</evidence>
<evidence type="ECO:0000313" key="17">
    <source>
        <dbReference type="Proteomes" id="UP000235371"/>
    </source>
</evidence>
<evidence type="ECO:0000256" key="13">
    <source>
        <dbReference type="SAM" id="Phobius"/>
    </source>
</evidence>
<dbReference type="InterPro" id="IPR001579">
    <property type="entry name" value="Glyco_hydro_18_chit_AS"/>
</dbReference>
<keyword evidence="6" id="KW-0146">Chitin degradation</keyword>
<dbReference type="PROSITE" id="PS01095">
    <property type="entry name" value="GH18_1"/>
    <property type="match status" value="1"/>
</dbReference>
<dbReference type="InterPro" id="IPR001223">
    <property type="entry name" value="Glyco_hydro18_cat"/>
</dbReference>
<keyword evidence="9" id="KW-0624">Polysaccharide degradation</keyword>
<keyword evidence="13" id="KW-0812">Transmembrane</keyword>
<feature type="domain" description="Chitin-binding type-1" evidence="14">
    <location>
        <begin position="131"/>
        <end position="181"/>
    </location>
</feature>
<dbReference type="OrthoDB" id="73875at2759"/>
<evidence type="ECO:0000256" key="10">
    <source>
        <dbReference type="PROSITE-ProRule" id="PRU00261"/>
    </source>
</evidence>
<evidence type="ECO:0000259" key="15">
    <source>
        <dbReference type="PROSITE" id="PS51910"/>
    </source>
</evidence>
<dbReference type="InterPro" id="IPR017853">
    <property type="entry name" value="GH"/>
</dbReference>
<keyword evidence="5 11" id="KW-0378">Hydrolase</keyword>
<feature type="disulfide bond" evidence="10">
    <location>
        <begin position="150"/>
        <end position="164"/>
    </location>
</feature>
<gene>
    <name evidence="16" type="ORF">K444DRAFT_615976</name>
</gene>
<dbReference type="Gene3D" id="3.10.50.10">
    <property type="match status" value="1"/>
</dbReference>
<evidence type="ECO:0000256" key="9">
    <source>
        <dbReference type="ARBA" id="ARBA00023326"/>
    </source>
</evidence>
<dbReference type="GeneID" id="36588907"/>
<dbReference type="PANTHER" id="PTHR11177:SF333">
    <property type="entry name" value="CHITINASE"/>
    <property type="match status" value="1"/>
</dbReference>
<evidence type="ECO:0000256" key="11">
    <source>
        <dbReference type="RuleBase" id="RU000489"/>
    </source>
</evidence>
<dbReference type="PANTHER" id="PTHR11177">
    <property type="entry name" value="CHITINASE"/>
    <property type="match status" value="1"/>
</dbReference>
<dbReference type="InterPro" id="IPR011583">
    <property type="entry name" value="Chitinase_II/V-like_cat"/>
</dbReference>
<sequence>MVCPIQTFRLHEVAVQRDKMSAFTSKFLLLVLIALVTAKNVSLYPPLYMKHSDSTPIFVNTTGRTVNPLIIALGGGNDQNLAKRQASTLPTGTCAPGTPCVNGACCGSNGLCGYSPLECSSSTCLSNCNATAECGQYAPSATSSCPLNVCCSYFGFCGTTDDFCDTTGTTPCQEGYGSCGAVTEPSCSGASVNARTIGYYESWSSTRACDSRKPSDLDLTGLSHINFAFAFFNPTTFEMSQMSPGDAALYSDFTAVKSNYPGLQTYVSVGGWSFNDEGNSPDTRTAFSDMVSTSSNRAAFISSLKAFMQTYGFDGVDIDWEYPAASDRGGVAADTANFVSLVKELRSEFGSNKGVTATLPSSFWYLQGFDVASMQNYVNWFNFMSYDIHGTWDSTSKFTGPYIRPHTNWTEISLGLDLLWRAGVTPDKVTLGLGWYGRSFTLSDETCVTPNGVCMFSAGGDPGACTASAGTLSNAEIFAIIDEYSLEPTYDDAAAVNWVFWGDSQWVSYDDGNSMQVKLARANALCLGGTMIWSIDQDNSNGDSMADFLGIGATNGNTAEEAAELKAQYAVATTATAVQTSCYWSFCGQGCDDAYYPVTQAKGEVANNGVDATVNTVCSGTDVQSLCCAPGTTLGKCQWEGWNGVGMPCSAVCANDSDIVIAENTNHYFNDPDTSTIEDQTCNGGFQAYCCSGFVASPTANTGSLDLIDQTTSSKRKRSLEKRGINTAVGRVCLSAAEIAVEAIAAAAAAFFTFGASEIAFAAEVAANVICLALAAAATIEAAAAAGSATVGAVAIGVASHAMVLRNKRPASGPQGGPNPKNPKTGNTGGSKTAYGQWAIATYPSTSDATSCDCSVTYTCVYGMVATAGGWDEVCDNQRWAIDHLLGGNTVYHYGGRLADSNYMKSLWSPQHSGWQAAAQTAIGGVARCQVDEFPMGSLLEGRLPNSQACRLVNGPANGRQGTDFGQFLLAQYQPCSSYKANKCSSASPVVPITWAFSGMDANRLAGSNVAPHFVQRYGFDSQTAGSECWATASFNDPSGNPVVSTVTDHGFRVLNNDPIITSAAYGWPLQSYRPSPFANQLNQPSSIASAQYQKRQEVLASLKGEYIGSEIDCDKCDVFVDESGREFYHPHWRGNRYKSTPAVTTTAAVVQGTNGATKAGSTPVHKVPKETGVVRGD</sequence>
<evidence type="ECO:0000256" key="3">
    <source>
        <dbReference type="ARBA" id="ARBA00012729"/>
    </source>
</evidence>
<dbReference type="SUPFAM" id="SSF54556">
    <property type="entry name" value="Chitinase insertion domain"/>
    <property type="match status" value="1"/>
</dbReference>
<evidence type="ECO:0000256" key="2">
    <source>
        <dbReference type="ARBA" id="ARBA00008682"/>
    </source>
</evidence>
<dbReference type="SMART" id="SM00636">
    <property type="entry name" value="Glyco_18"/>
    <property type="match status" value="1"/>
</dbReference>
<dbReference type="PROSITE" id="PS50941">
    <property type="entry name" value="CHIT_BIND_I_2"/>
    <property type="match status" value="1"/>
</dbReference>
<evidence type="ECO:0000313" key="16">
    <source>
        <dbReference type="EMBL" id="PMD56182.1"/>
    </source>
</evidence>
<dbReference type="Pfam" id="PF00187">
    <property type="entry name" value="Chitin_bind_1"/>
    <property type="match status" value="1"/>
</dbReference>
<dbReference type="SMART" id="SM00270">
    <property type="entry name" value="ChtBD1"/>
    <property type="match status" value="2"/>
</dbReference>
<dbReference type="Proteomes" id="UP000235371">
    <property type="component" value="Unassembled WGS sequence"/>
</dbReference>
<comment type="catalytic activity">
    <reaction evidence="1">
        <text>Random endo-hydrolysis of N-acetyl-beta-D-glucosaminide (1-&gt;4)-beta-linkages in chitin and chitodextrins.</text>
        <dbReference type="EC" id="3.2.1.14"/>
    </reaction>
</comment>
<evidence type="ECO:0000256" key="7">
    <source>
        <dbReference type="ARBA" id="ARBA00023277"/>
    </source>
</evidence>
<dbReference type="CDD" id="cd00035">
    <property type="entry name" value="ChtBD1"/>
    <property type="match status" value="1"/>
</dbReference>
<dbReference type="GO" id="GO:0008843">
    <property type="term" value="F:endochitinase activity"/>
    <property type="evidence" value="ECO:0007669"/>
    <property type="project" value="UniProtKB-EC"/>
</dbReference>
<dbReference type="EC" id="3.2.1.14" evidence="3"/>
<dbReference type="Gene3D" id="3.30.60.10">
    <property type="entry name" value="Endochitinase-like"/>
    <property type="match status" value="1"/>
</dbReference>
<dbReference type="PROSITE" id="PS51910">
    <property type="entry name" value="GH18_2"/>
    <property type="match status" value="1"/>
</dbReference>